<organism evidence="3 4">
    <name type="scientific">Tropilaelaps mercedesae</name>
    <dbReference type="NCBI Taxonomy" id="418985"/>
    <lineage>
        <taxon>Eukaryota</taxon>
        <taxon>Metazoa</taxon>
        <taxon>Ecdysozoa</taxon>
        <taxon>Arthropoda</taxon>
        <taxon>Chelicerata</taxon>
        <taxon>Arachnida</taxon>
        <taxon>Acari</taxon>
        <taxon>Parasitiformes</taxon>
        <taxon>Mesostigmata</taxon>
        <taxon>Gamasina</taxon>
        <taxon>Dermanyssoidea</taxon>
        <taxon>Laelapidae</taxon>
        <taxon>Tropilaelaps</taxon>
    </lineage>
</organism>
<evidence type="ECO:0000256" key="1">
    <source>
        <dbReference type="SAM" id="MobiDB-lite"/>
    </source>
</evidence>
<dbReference type="OrthoDB" id="4096362at2759"/>
<name>A0A1V9X541_9ACAR</name>
<dbReference type="EMBL" id="MNPL01024520">
    <property type="protein sequence ID" value="OQR68501.1"/>
    <property type="molecule type" value="Genomic_DNA"/>
</dbReference>
<dbReference type="STRING" id="418985.A0A1V9X541"/>
<feature type="transmembrane region" description="Helical" evidence="2">
    <location>
        <begin position="77"/>
        <end position="101"/>
    </location>
</feature>
<reference evidence="3 4" key="1">
    <citation type="journal article" date="2017" name="Gigascience">
        <title>Draft genome of the honey bee ectoparasitic mite, Tropilaelaps mercedesae, is shaped by the parasitic life history.</title>
        <authorList>
            <person name="Dong X."/>
            <person name="Armstrong S.D."/>
            <person name="Xia D."/>
            <person name="Makepeace B.L."/>
            <person name="Darby A.C."/>
            <person name="Kadowaki T."/>
        </authorList>
    </citation>
    <scope>NUCLEOTIDE SEQUENCE [LARGE SCALE GENOMIC DNA]</scope>
    <source>
        <strain evidence="3">Wuxi-XJTLU</strain>
    </source>
</reference>
<evidence type="ECO:0000256" key="2">
    <source>
        <dbReference type="SAM" id="Phobius"/>
    </source>
</evidence>
<comment type="caution">
    <text evidence="3">The sequence shown here is derived from an EMBL/GenBank/DDBJ whole genome shotgun (WGS) entry which is preliminary data.</text>
</comment>
<protein>
    <submittedName>
        <fullName evidence="3">Putative palmitoyltransferase ZDHHC14-like</fullName>
    </submittedName>
</protein>
<keyword evidence="3" id="KW-0808">Transferase</keyword>
<dbReference type="InParanoid" id="A0A1V9X541"/>
<dbReference type="Proteomes" id="UP000192247">
    <property type="component" value="Unassembled WGS sequence"/>
</dbReference>
<keyword evidence="4" id="KW-1185">Reference proteome</keyword>
<accession>A0A1V9X541</accession>
<keyword evidence="2" id="KW-0812">Transmembrane</keyword>
<gene>
    <name evidence="3" type="ORF">BIW11_12874</name>
</gene>
<evidence type="ECO:0000313" key="4">
    <source>
        <dbReference type="Proteomes" id="UP000192247"/>
    </source>
</evidence>
<dbReference type="AlphaFoldDB" id="A0A1V9X541"/>
<keyword evidence="2" id="KW-1133">Transmembrane helix</keyword>
<evidence type="ECO:0000313" key="3">
    <source>
        <dbReference type="EMBL" id="OQR68501.1"/>
    </source>
</evidence>
<sequence length="199" mass="22119">MRQIATPPLMRPHEDTTGLQRGHGGAHGGRGGGRAEGAVHGRPPHKSGRRQKRYEVFPGRNKFFCDGRLMMAKQTHVFLFTCTLIIGTCTLFFVFDCPYLFTNIGRWIPGVAGGLFIFVMLALLRTSFSDPGVIPRATPEEAAHIEKQIATYCCIITHVSMTSKSILLNASSRWPNQGRLKYFTIEPAKAKVSHNNGYK</sequence>
<dbReference type="GO" id="GO:0016740">
    <property type="term" value="F:transferase activity"/>
    <property type="evidence" value="ECO:0007669"/>
    <property type="project" value="UniProtKB-KW"/>
</dbReference>
<feature type="compositionally biased region" description="Basic residues" evidence="1">
    <location>
        <begin position="42"/>
        <end position="52"/>
    </location>
</feature>
<keyword evidence="2" id="KW-0472">Membrane</keyword>
<feature type="non-terminal residue" evidence="3">
    <location>
        <position position="199"/>
    </location>
</feature>
<proteinExistence type="predicted"/>
<feature type="transmembrane region" description="Helical" evidence="2">
    <location>
        <begin position="107"/>
        <end position="124"/>
    </location>
</feature>
<feature type="compositionally biased region" description="Gly residues" evidence="1">
    <location>
        <begin position="21"/>
        <end position="35"/>
    </location>
</feature>
<feature type="region of interest" description="Disordered" evidence="1">
    <location>
        <begin position="1"/>
        <end position="52"/>
    </location>
</feature>